<feature type="region of interest" description="Disordered" evidence="3">
    <location>
        <begin position="23"/>
        <end position="45"/>
    </location>
</feature>
<dbReference type="Proteomes" id="UP001055439">
    <property type="component" value="Chromosome 6"/>
</dbReference>
<evidence type="ECO:0000256" key="3">
    <source>
        <dbReference type="SAM" id="MobiDB-lite"/>
    </source>
</evidence>
<reference evidence="4" key="1">
    <citation type="submission" date="2022-05" db="EMBL/GenBank/DDBJ databases">
        <title>The Musa troglodytarum L. genome provides insights into the mechanism of non-climacteric behaviour and enrichment of carotenoids.</title>
        <authorList>
            <person name="Wang J."/>
        </authorList>
    </citation>
    <scope>NUCLEOTIDE SEQUENCE</scope>
    <source>
        <tissue evidence="4">Leaf</tissue>
    </source>
</reference>
<evidence type="ECO:0000313" key="4">
    <source>
        <dbReference type="EMBL" id="URE13751.1"/>
    </source>
</evidence>
<sequence length="168" mass="18567">MGGWETPKRGNCRIPAAIRCPPPPRKKKRCPTAAGALRKRRGPPRNGYFHPPDLEALSNLHLYVDSFFLLLGLGGTVAAKVFVDFSAAIGLFTLNGLLAIDLPLVERNSRSFAITRSRSTPRLPRRFRLLFLRLKRSRGRNRESTFSGDEAVLVFSCKGAAYGMASVP</sequence>
<keyword evidence="2" id="KW-0131">Cell cycle</keyword>
<organism evidence="4 5">
    <name type="scientific">Musa troglodytarum</name>
    <name type="common">fe'i banana</name>
    <dbReference type="NCBI Taxonomy" id="320322"/>
    <lineage>
        <taxon>Eukaryota</taxon>
        <taxon>Viridiplantae</taxon>
        <taxon>Streptophyta</taxon>
        <taxon>Embryophyta</taxon>
        <taxon>Tracheophyta</taxon>
        <taxon>Spermatophyta</taxon>
        <taxon>Magnoliopsida</taxon>
        <taxon>Liliopsida</taxon>
        <taxon>Zingiberales</taxon>
        <taxon>Musaceae</taxon>
        <taxon>Musa</taxon>
    </lineage>
</organism>
<dbReference type="PANTHER" id="PTHR33142">
    <property type="entry name" value="CYCLIN-DEPENDENT PROTEIN KINASE INHIBITOR SMR13"/>
    <property type="match status" value="1"/>
</dbReference>
<evidence type="ECO:0000313" key="5">
    <source>
        <dbReference type="Proteomes" id="UP001055439"/>
    </source>
</evidence>
<keyword evidence="1" id="KW-0649">Protein kinase inhibitor</keyword>
<evidence type="ECO:0000256" key="2">
    <source>
        <dbReference type="ARBA" id="ARBA00023306"/>
    </source>
</evidence>
<accession>A0A9E7GEP2</accession>
<dbReference type="GO" id="GO:0004860">
    <property type="term" value="F:protein kinase inhibitor activity"/>
    <property type="evidence" value="ECO:0007669"/>
    <property type="project" value="UniProtKB-KW"/>
</dbReference>
<dbReference type="PANTHER" id="PTHR33142:SF15">
    <property type="entry name" value="CYCLIN-DEPENDENT PROTEIN KINASE INHIBITOR SMR4"/>
    <property type="match status" value="1"/>
</dbReference>
<dbReference type="EMBL" id="CP097508">
    <property type="protein sequence ID" value="URE13751.1"/>
    <property type="molecule type" value="Genomic_DNA"/>
</dbReference>
<proteinExistence type="predicted"/>
<keyword evidence="5" id="KW-1185">Reference proteome</keyword>
<dbReference type="OrthoDB" id="650965at2759"/>
<protein>
    <submittedName>
        <fullName evidence="4">Uncharacterized protein</fullName>
    </submittedName>
</protein>
<dbReference type="GO" id="GO:0032875">
    <property type="term" value="P:regulation of DNA endoreduplication"/>
    <property type="evidence" value="ECO:0007669"/>
    <property type="project" value="InterPro"/>
</dbReference>
<gene>
    <name evidence="4" type="ORF">MUK42_24557</name>
</gene>
<evidence type="ECO:0000256" key="1">
    <source>
        <dbReference type="ARBA" id="ARBA00023013"/>
    </source>
</evidence>
<dbReference type="InterPro" id="IPR040389">
    <property type="entry name" value="SMR"/>
</dbReference>
<dbReference type="AlphaFoldDB" id="A0A9E7GEP2"/>
<name>A0A9E7GEP2_9LILI</name>
<dbReference type="GO" id="GO:0005634">
    <property type="term" value="C:nucleus"/>
    <property type="evidence" value="ECO:0007669"/>
    <property type="project" value="TreeGrafter"/>
</dbReference>